<dbReference type="Pfam" id="PF00809">
    <property type="entry name" value="Pterin_bind"/>
    <property type="match status" value="1"/>
</dbReference>
<dbReference type="SUPFAM" id="SSF51717">
    <property type="entry name" value="Dihydropteroate synthetase-like"/>
    <property type="match status" value="1"/>
</dbReference>
<dbReference type="Proteomes" id="UP000218113">
    <property type="component" value="Unassembled WGS sequence"/>
</dbReference>
<dbReference type="InterPro" id="IPR011005">
    <property type="entry name" value="Dihydropteroate_synth-like_sf"/>
</dbReference>
<dbReference type="InterPro" id="IPR045031">
    <property type="entry name" value="DHP_synth-like"/>
</dbReference>
<evidence type="ECO:0000256" key="6">
    <source>
        <dbReference type="ARBA" id="ARBA00022723"/>
    </source>
</evidence>
<keyword evidence="7" id="KW-0460">Magnesium</keyword>
<comment type="cofactor">
    <cofactor evidence="2">
        <name>Mg(2+)</name>
        <dbReference type="ChEBI" id="CHEBI:18420"/>
    </cofactor>
</comment>
<dbReference type="PROSITE" id="PS00792">
    <property type="entry name" value="DHPS_1"/>
    <property type="match status" value="1"/>
</dbReference>
<dbReference type="Gene3D" id="3.20.20.20">
    <property type="entry name" value="Dihydropteroate synthase-like"/>
    <property type="match status" value="1"/>
</dbReference>
<comment type="catalytic activity">
    <reaction evidence="1">
        <text>(7,8-dihydropterin-6-yl)methyl diphosphate + 4-aminobenzoate = 7,8-dihydropteroate + diphosphate</text>
        <dbReference type="Rhea" id="RHEA:19949"/>
        <dbReference type="ChEBI" id="CHEBI:17836"/>
        <dbReference type="ChEBI" id="CHEBI:17839"/>
        <dbReference type="ChEBI" id="CHEBI:33019"/>
        <dbReference type="ChEBI" id="CHEBI:72950"/>
        <dbReference type="EC" id="2.5.1.15"/>
    </reaction>
</comment>
<sequence length="388" mass="43404">MNFESVHYCVHAVPFHIVTRYLLHTYGWKYQLREEPSLSLLVRYYADSLPDSYLALEKNFPQLCAHQEKSPLGPRFIIAVGLKELAQIIVFAATLRDATLSQDLIPDEKPADFSLRGQIWPRETPKVMGILNITPDSFFDGGKHYPLQDYAAVAEKMIEAGADIIDIGGESTRPGARKVPTHEEIQRLTPVLRQIRTRFNIPISIDTVKPAVANVMFELGADMINDISGLSAGEAMIQTIVKHKGSYCLMHTQGTPETMQQAPHYSDVIAEIYLFFQQSLDQCARLGLSNQQILLDPGIGFGKTLEHNLDILRFLSAYRSLPSLLLLGTSNKSFIGKILNADVDDRLYGSLITQSQGLISGATVFRVHEVRETLDALRMTDQYRGPQS</sequence>
<evidence type="ECO:0000256" key="4">
    <source>
        <dbReference type="ARBA" id="ARBA00012458"/>
    </source>
</evidence>
<keyword evidence="8" id="KW-0289">Folate biosynthesis</keyword>
<dbReference type="InterPro" id="IPR000489">
    <property type="entry name" value="Pterin-binding_dom"/>
</dbReference>
<dbReference type="EMBL" id="NVSR01000117">
    <property type="protein sequence ID" value="PCI24989.1"/>
    <property type="molecule type" value="Genomic_DNA"/>
</dbReference>
<evidence type="ECO:0000313" key="11">
    <source>
        <dbReference type="Proteomes" id="UP000218113"/>
    </source>
</evidence>
<name>A0A2A4SV96_9DELT</name>
<organism evidence="10 11">
    <name type="scientific">SAR324 cluster bacterium</name>
    <dbReference type="NCBI Taxonomy" id="2024889"/>
    <lineage>
        <taxon>Bacteria</taxon>
        <taxon>Deltaproteobacteria</taxon>
        <taxon>SAR324 cluster</taxon>
    </lineage>
</organism>
<dbReference type="PROSITE" id="PS00793">
    <property type="entry name" value="DHPS_2"/>
    <property type="match status" value="1"/>
</dbReference>
<comment type="caution">
    <text evidence="10">The sequence shown here is derived from an EMBL/GenBank/DDBJ whole genome shotgun (WGS) entry which is preliminary data.</text>
</comment>
<accession>A0A2A4SV96</accession>
<dbReference type="AlphaFoldDB" id="A0A2A4SV96"/>
<protein>
    <recommendedName>
        <fullName evidence="4">dihydropteroate synthase</fullName>
        <ecNumber evidence="4">2.5.1.15</ecNumber>
    </recommendedName>
</protein>
<dbReference type="GO" id="GO:0005829">
    <property type="term" value="C:cytosol"/>
    <property type="evidence" value="ECO:0007669"/>
    <property type="project" value="TreeGrafter"/>
</dbReference>
<evidence type="ECO:0000256" key="2">
    <source>
        <dbReference type="ARBA" id="ARBA00001946"/>
    </source>
</evidence>
<dbReference type="GO" id="GO:0046872">
    <property type="term" value="F:metal ion binding"/>
    <property type="evidence" value="ECO:0007669"/>
    <property type="project" value="UniProtKB-KW"/>
</dbReference>
<dbReference type="EC" id="2.5.1.15" evidence="4"/>
<gene>
    <name evidence="10" type="primary">folP</name>
    <name evidence="10" type="ORF">COB67_11190</name>
</gene>
<keyword evidence="6" id="KW-0479">Metal-binding</keyword>
<dbReference type="PANTHER" id="PTHR20941:SF1">
    <property type="entry name" value="FOLIC ACID SYNTHESIS PROTEIN FOL1"/>
    <property type="match status" value="1"/>
</dbReference>
<evidence type="ECO:0000256" key="1">
    <source>
        <dbReference type="ARBA" id="ARBA00000012"/>
    </source>
</evidence>
<feature type="domain" description="Pterin-binding" evidence="9">
    <location>
        <begin position="125"/>
        <end position="378"/>
    </location>
</feature>
<dbReference type="PANTHER" id="PTHR20941">
    <property type="entry name" value="FOLATE SYNTHESIS PROTEINS"/>
    <property type="match status" value="1"/>
</dbReference>
<evidence type="ECO:0000259" key="9">
    <source>
        <dbReference type="PROSITE" id="PS50972"/>
    </source>
</evidence>
<evidence type="ECO:0000256" key="7">
    <source>
        <dbReference type="ARBA" id="ARBA00022842"/>
    </source>
</evidence>
<evidence type="ECO:0000256" key="8">
    <source>
        <dbReference type="ARBA" id="ARBA00022909"/>
    </source>
</evidence>
<evidence type="ECO:0000313" key="10">
    <source>
        <dbReference type="EMBL" id="PCI24989.1"/>
    </source>
</evidence>
<dbReference type="InterPro" id="IPR006390">
    <property type="entry name" value="DHP_synth_dom"/>
</dbReference>
<evidence type="ECO:0000256" key="3">
    <source>
        <dbReference type="ARBA" id="ARBA00004763"/>
    </source>
</evidence>
<proteinExistence type="predicted"/>
<dbReference type="PROSITE" id="PS50972">
    <property type="entry name" value="PTERIN_BINDING"/>
    <property type="match status" value="1"/>
</dbReference>
<dbReference type="GO" id="GO:0004156">
    <property type="term" value="F:dihydropteroate synthase activity"/>
    <property type="evidence" value="ECO:0007669"/>
    <property type="project" value="UniProtKB-EC"/>
</dbReference>
<keyword evidence="5" id="KW-0808">Transferase</keyword>
<dbReference type="NCBIfam" id="TIGR01496">
    <property type="entry name" value="DHPS"/>
    <property type="match status" value="1"/>
</dbReference>
<dbReference type="GO" id="GO:0046656">
    <property type="term" value="P:folic acid biosynthetic process"/>
    <property type="evidence" value="ECO:0007669"/>
    <property type="project" value="UniProtKB-KW"/>
</dbReference>
<dbReference type="GO" id="GO:0046654">
    <property type="term" value="P:tetrahydrofolate biosynthetic process"/>
    <property type="evidence" value="ECO:0007669"/>
    <property type="project" value="TreeGrafter"/>
</dbReference>
<dbReference type="CDD" id="cd00739">
    <property type="entry name" value="DHPS"/>
    <property type="match status" value="1"/>
</dbReference>
<comment type="pathway">
    <text evidence="3">Cofactor biosynthesis; tetrahydrofolate biosynthesis; 7,8-dihydrofolate from 2-amino-4-hydroxy-6-hydroxymethyl-7,8-dihydropteridine diphosphate and 4-aminobenzoate: step 1/2.</text>
</comment>
<reference evidence="11" key="1">
    <citation type="submission" date="2017-08" db="EMBL/GenBank/DDBJ databases">
        <title>A dynamic microbial community with high functional redundancy inhabits the cold, oxic subseafloor aquifer.</title>
        <authorList>
            <person name="Tully B.J."/>
            <person name="Wheat C.G."/>
            <person name="Glazer B.T."/>
            <person name="Huber J.A."/>
        </authorList>
    </citation>
    <scope>NUCLEOTIDE SEQUENCE [LARGE SCALE GENOMIC DNA]</scope>
</reference>
<evidence type="ECO:0000256" key="5">
    <source>
        <dbReference type="ARBA" id="ARBA00022679"/>
    </source>
</evidence>